<reference evidence="2" key="2">
    <citation type="journal article" date="2015" name="Data Brief">
        <title>Shoot transcriptome of the giant reed, Arundo donax.</title>
        <authorList>
            <person name="Barrero R.A."/>
            <person name="Guerrero F.D."/>
            <person name="Moolhuijzen P."/>
            <person name="Goolsby J.A."/>
            <person name="Tidwell J."/>
            <person name="Bellgard S.E."/>
            <person name="Bellgard M.I."/>
        </authorList>
    </citation>
    <scope>NUCLEOTIDE SEQUENCE</scope>
    <source>
        <tissue evidence="2">Shoot tissue taken approximately 20 cm above the soil surface</tissue>
    </source>
</reference>
<evidence type="ECO:0000313" key="2">
    <source>
        <dbReference type="EMBL" id="JAD93953.1"/>
    </source>
</evidence>
<protein>
    <submittedName>
        <fullName evidence="2">GRAS4</fullName>
    </submittedName>
</protein>
<proteinExistence type="predicted"/>
<accession>A0A0A9E4K2</accession>
<name>A0A0A9E4K2_ARUDO</name>
<feature type="region of interest" description="Disordered" evidence="1">
    <location>
        <begin position="1"/>
        <end position="42"/>
    </location>
</feature>
<reference evidence="2" key="1">
    <citation type="submission" date="2014-09" db="EMBL/GenBank/DDBJ databases">
        <authorList>
            <person name="Magalhaes I.L.F."/>
            <person name="Oliveira U."/>
            <person name="Santos F.R."/>
            <person name="Vidigal T.H.D.A."/>
            <person name="Brescovit A.D."/>
            <person name="Santos A.J."/>
        </authorList>
    </citation>
    <scope>NUCLEOTIDE SEQUENCE</scope>
    <source>
        <tissue evidence="2">Shoot tissue taken approximately 20 cm above the soil surface</tissue>
    </source>
</reference>
<organism evidence="2">
    <name type="scientific">Arundo donax</name>
    <name type="common">Giant reed</name>
    <name type="synonym">Donax arundinaceus</name>
    <dbReference type="NCBI Taxonomy" id="35708"/>
    <lineage>
        <taxon>Eukaryota</taxon>
        <taxon>Viridiplantae</taxon>
        <taxon>Streptophyta</taxon>
        <taxon>Embryophyta</taxon>
        <taxon>Tracheophyta</taxon>
        <taxon>Spermatophyta</taxon>
        <taxon>Magnoliopsida</taxon>
        <taxon>Liliopsida</taxon>
        <taxon>Poales</taxon>
        <taxon>Poaceae</taxon>
        <taxon>PACMAD clade</taxon>
        <taxon>Arundinoideae</taxon>
        <taxon>Arundineae</taxon>
        <taxon>Arundo</taxon>
    </lineage>
</organism>
<dbReference type="EMBL" id="GBRH01203942">
    <property type="protein sequence ID" value="JAD93953.1"/>
    <property type="molecule type" value="Transcribed_RNA"/>
</dbReference>
<evidence type="ECO:0000256" key="1">
    <source>
        <dbReference type="SAM" id="MobiDB-lite"/>
    </source>
</evidence>
<dbReference type="AlphaFoldDB" id="A0A0A9E4K2"/>
<sequence length="116" mass="12531">MGWNSKGSPIDAAKSARRRPVASRTSSDVPSPVIRSESGLRGREARMWKSPGHCSPCMMSRSITWRWSSPSSVCRMAWLAVKCENLTSGDSALYAWNAPATRRLCAAASGRSASGE</sequence>